<gene>
    <name evidence="4" type="ORF">SAMN05660349_01276</name>
</gene>
<keyword evidence="1" id="KW-1133">Transmembrane helix</keyword>
<feature type="domain" description="FecR protein" evidence="2">
    <location>
        <begin position="170"/>
        <end position="260"/>
    </location>
</feature>
<organism evidence="4 5">
    <name type="scientific">Parabacteroides chartae</name>
    <dbReference type="NCBI Taxonomy" id="1037355"/>
    <lineage>
        <taxon>Bacteria</taxon>
        <taxon>Pseudomonadati</taxon>
        <taxon>Bacteroidota</taxon>
        <taxon>Bacteroidia</taxon>
        <taxon>Bacteroidales</taxon>
        <taxon>Tannerellaceae</taxon>
        <taxon>Parabacteroides</taxon>
    </lineage>
</organism>
<feature type="domain" description="Protein FecR C-terminal" evidence="3">
    <location>
        <begin position="303"/>
        <end position="357"/>
    </location>
</feature>
<protein>
    <submittedName>
        <fullName evidence="4">FecR family protein</fullName>
    </submittedName>
</protein>
<sequence>MEEKLLIRFLERKCEAEEARLVLQWIEQSEENKAAFVRLQSLWTAIEMDKATELNEACVRSILHQVRASRIRRNWYGAIATIASCAAAILLFVFVYPYFNRTPEYDYEALLKNIPSGKEITLMQGSDTKLKLADETADVDYQKKAAIIVNDTLQIEKDTDSKVLNTLHIPYGKRSKLILADGTLVFLNAGSTLIYPSEFSGSVREVYLDGEAYFDVRKSKDIKFQVKTAYKTIEVLGTQFNVSVDKESKKFETVLVNGRIALNGNERQIEIEPNQYYVYSESTRTEQIRKVDVADYISWKDGRLRFKEERMESVLRKLEKIYNINVNLKNPKYLTYQVTGNLNLKNTPEETLDVLMSILVPDNHLNHSNMYQLTVNK</sequence>
<dbReference type="PIRSF" id="PIRSF018266">
    <property type="entry name" value="FecR"/>
    <property type="match status" value="1"/>
</dbReference>
<evidence type="ECO:0000259" key="2">
    <source>
        <dbReference type="Pfam" id="PF04773"/>
    </source>
</evidence>
<evidence type="ECO:0000256" key="1">
    <source>
        <dbReference type="SAM" id="Phobius"/>
    </source>
</evidence>
<dbReference type="Pfam" id="PF04773">
    <property type="entry name" value="FecR"/>
    <property type="match status" value="1"/>
</dbReference>
<feature type="transmembrane region" description="Helical" evidence="1">
    <location>
        <begin position="75"/>
        <end position="99"/>
    </location>
</feature>
<dbReference type="RefSeq" id="WP_079682900.1">
    <property type="nucleotide sequence ID" value="NZ_FUYQ01000007.1"/>
</dbReference>
<evidence type="ECO:0000313" key="5">
    <source>
        <dbReference type="Proteomes" id="UP000190852"/>
    </source>
</evidence>
<name>A0A1T5BG85_9BACT</name>
<proteinExistence type="predicted"/>
<accession>A0A1T5BG85</accession>
<dbReference type="InterPro" id="IPR012373">
    <property type="entry name" value="Ferrdict_sens_TM"/>
</dbReference>
<dbReference type="InterPro" id="IPR006860">
    <property type="entry name" value="FecR"/>
</dbReference>
<dbReference type="Gene3D" id="2.60.120.1440">
    <property type="match status" value="1"/>
</dbReference>
<evidence type="ECO:0000313" key="4">
    <source>
        <dbReference type="EMBL" id="SKB46311.1"/>
    </source>
</evidence>
<evidence type="ECO:0000259" key="3">
    <source>
        <dbReference type="Pfam" id="PF16344"/>
    </source>
</evidence>
<dbReference type="InterPro" id="IPR032508">
    <property type="entry name" value="FecR_C"/>
</dbReference>
<keyword evidence="1" id="KW-0812">Transmembrane</keyword>
<dbReference type="AlphaFoldDB" id="A0A1T5BG85"/>
<dbReference type="Proteomes" id="UP000190852">
    <property type="component" value="Unassembled WGS sequence"/>
</dbReference>
<dbReference type="PANTHER" id="PTHR30273:SF2">
    <property type="entry name" value="PROTEIN FECR"/>
    <property type="match status" value="1"/>
</dbReference>
<dbReference type="GO" id="GO:0016989">
    <property type="term" value="F:sigma factor antagonist activity"/>
    <property type="evidence" value="ECO:0007669"/>
    <property type="project" value="TreeGrafter"/>
</dbReference>
<dbReference type="Gene3D" id="3.55.50.30">
    <property type="match status" value="1"/>
</dbReference>
<dbReference type="Pfam" id="PF16344">
    <property type="entry name" value="FecR_C"/>
    <property type="match status" value="1"/>
</dbReference>
<reference evidence="5" key="1">
    <citation type="submission" date="2017-02" db="EMBL/GenBank/DDBJ databases">
        <authorList>
            <person name="Varghese N."/>
            <person name="Submissions S."/>
        </authorList>
    </citation>
    <scope>NUCLEOTIDE SEQUENCE [LARGE SCALE GENOMIC DNA]</scope>
    <source>
        <strain evidence="5">DSM 24967</strain>
    </source>
</reference>
<keyword evidence="5" id="KW-1185">Reference proteome</keyword>
<dbReference type="PANTHER" id="PTHR30273">
    <property type="entry name" value="PERIPLASMIC SIGNAL SENSOR AND SIGMA FACTOR ACTIVATOR FECR-RELATED"/>
    <property type="match status" value="1"/>
</dbReference>
<dbReference type="EMBL" id="FUYQ01000007">
    <property type="protein sequence ID" value="SKB46311.1"/>
    <property type="molecule type" value="Genomic_DNA"/>
</dbReference>
<keyword evidence="1" id="KW-0472">Membrane</keyword>